<dbReference type="PROSITE" id="PS51084">
    <property type="entry name" value="HIT_2"/>
    <property type="match status" value="1"/>
</dbReference>
<reference evidence="3 4" key="1">
    <citation type="submission" date="2019-08" db="EMBL/GenBank/DDBJ databases">
        <title>Pedobacter sp. nov., isolated from Han river, South Korea.</title>
        <authorList>
            <person name="Lee D.-H."/>
            <person name="Kim Y.-S."/>
            <person name="Hwang E.-M."/>
            <person name="Le Tran T.C."/>
            <person name="Cha C.-J."/>
        </authorList>
    </citation>
    <scope>NUCLEOTIDE SEQUENCE [LARGE SCALE GENOMIC DNA]</scope>
    <source>
        <strain evidence="3 4">CJ43</strain>
    </source>
</reference>
<dbReference type="InterPro" id="IPR036265">
    <property type="entry name" value="HIT-like_sf"/>
</dbReference>
<proteinExistence type="predicted"/>
<feature type="domain" description="HIT" evidence="2">
    <location>
        <begin position="1"/>
        <end position="45"/>
    </location>
</feature>
<accession>A0A5C0VPD4</accession>
<keyword evidence="4" id="KW-1185">Reference proteome</keyword>
<dbReference type="GO" id="GO:0003824">
    <property type="term" value="F:catalytic activity"/>
    <property type="evidence" value="ECO:0007669"/>
    <property type="project" value="InterPro"/>
</dbReference>
<dbReference type="SUPFAM" id="SSF54197">
    <property type="entry name" value="HIT-like"/>
    <property type="match status" value="1"/>
</dbReference>
<dbReference type="Gene3D" id="3.30.428.10">
    <property type="entry name" value="HIT-like"/>
    <property type="match status" value="1"/>
</dbReference>
<comment type="caution">
    <text evidence="1">Lacks conserved residue(s) required for the propagation of feature annotation.</text>
</comment>
<dbReference type="Pfam" id="PF01230">
    <property type="entry name" value="HIT"/>
    <property type="match status" value="1"/>
</dbReference>
<sequence>MDYFIVYSFNPDIFNVRINVSKNAGQTVNHVHIYLIPKYKGDAEEPRGGV</sequence>
<dbReference type="InterPro" id="IPR011146">
    <property type="entry name" value="HIT-like"/>
</dbReference>
<evidence type="ECO:0000256" key="1">
    <source>
        <dbReference type="PROSITE-ProRule" id="PRU00464"/>
    </source>
</evidence>
<dbReference type="KEGG" id="pej:FYC62_02160"/>
<dbReference type="RefSeq" id="WP_149075822.1">
    <property type="nucleotide sequence ID" value="NZ_CP043329.1"/>
</dbReference>
<dbReference type="Proteomes" id="UP000323653">
    <property type="component" value="Chromosome"/>
</dbReference>
<dbReference type="EMBL" id="CP043329">
    <property type="protein sequence ID" value="QEK53200.1"/>
    <property type="molecule type" value="Genomic_DNA"/>
</dbReference>
<evidence type="ECO:0000313" key="4">
    <source>
        <dbReference type="Proteomes" id="UP000323653"/>
    </source>
</evidence>
<dbReference type="AlphaFoldDB" id="A0A5C0VPD4"/>
<organism evidence="3 4">
    <name type="scientific">Pedobacter aquae</name>
    <dbReference type="NCBI Taxonomy" id="2605747"/>
    <lineage>
        <taxon>Bacteria</taxon>
        <taxon>Pseudomonadati</taxon>
        <taxon>Bacteroidota</taxon>
        <taxon>Sphingobacteriia</taxon>
        <taxon>Sphingobacteriales</taxon>
        <taxon>Sphingobacteriaceae</taxon>
        <taxon>Pedobacter</taxon>
    </lineage>
</organism>
<gene>
    <name evidence="3" type="ORF">FYC62_02160</name>
</gene>
<name>A0A5C0VPD4_9SPHI</name>
<evidence type="ECO:0000259" key="2">
    <source>
        <dbReference type="PROSITE" id="PS51084"/>
    </source>
</evidence>
<protein>
    <submittedName>
        <fullName evidence="3">HIT domain-containing protein</fullName>
    </submittedName>
</protein>
<evidence type="ECO:0000313" key="3">
    <source>
        <dbReference type="EMBL" id="QEK53200.1"/>
    </source>
</evidence>